<keyword evidence="4" id="KW-1185">Reference proteome</keyword>
<sequence>MGVHAAPAQFLEALIQSMRFSAIRININNIRDIIGIPMDFTANSRAESSRSKKKIERFIPPTQDERGKTVSLYANVIDHAENAEDEEDEDWETEDDQGSDSVGDEAGDSD</sequence>
<dbReference type="EMBL" id="CP144542">
    <property type="protein sequence ID" value="WVW81224.1"/>
    <property type="molecule type" value="Genomic_DNA"/>
</dbReference>
<evidence type="ECO:0000313" key="3">
    <source>
        <dbReference type="EMBL" id="WVW81224.1"/>
    </source>
</evidence>
<feature type="compositionally biased region" description="Acidic residues" evidence="1">
    <location>
        <begin position="83"/>
        <end position="110"/>
    </location>
</feature>
<protein>
    <submittedName>
        <fullName evidence="2">Uncharacterized protein</fullName>
    </submittedName>
</protein>
<reference evidence="3" key="4">
    <citation type="submission" date="2024-02" db="EMBL/GenBank/DDBJ databases">
        <title>Comparative genomics of Cryptococcus and Kwoniella reveals pathogenesis evolution and contrasting modes of karyotype evolution via chromosome fusion or intercentromeric recombination.</title>
        <authorList>
            <person name="Coelho M.A."/>
            <person name="David-Palma M."/>
            <person name="Shea T."/>
            <person name="Bowers K."/>
            <person name="McGinley-Smith S."/>
            <person name="Mohammad A.W."/>
            <person name="Gnirke A."/>
            <person name="Yurkov A.M."/>
            <person name="Nowrousian M."/>
            <person name="Sun S."/>
            <person name="Cuomo C.A."/>
            <person name="Heitman J."/>
        </authorList>
    </citation>
    <scope>NUCLEOTIDE SEQUENCE</scope>
    <source>
        <strain evidence="3">CBS 10118</strain>
    </source>
</reference>
<dbReference type="GeneID" id="30206313"/>
<evidence type="ECO:0000256" key="1">
    <source>
        <dbReference type="SAM" id="MobiDB-lite"/>
    </source>
</evidence>
<dbReference type="AlphaFoldDB" id="A0A1B9G7S5"/>
<evidence type="ECO:0000313" key="2">
    <source>
        <dbReference type="EMBL" id="OCF27079.1"/>
    </source>
</evidence>
<reference evidence="2" key="3">
    <citation type="submission" date="2014-01" db="EMBL/GenBank/DDBJ databases">
        <title>Evolution of pathogenesis and genome organization in the Tremellales.</title>
        <authorList>
            <person name="Cuomo C."/>
            <person name="Litvintseva A."/>
            <person name="Heitman J."/>
            <person name="Chen Y."/>
            <person name="Sun S."/>
            <person name="Springer D."/>
            <person name="Dromer F."/>
            <person name="Young S."/>
            <person name="Zeng Q."/>
            <person name="Chapman S."/>
            <person name="Gujja S."/>
            <person name="Saif S."/>
            <person name="Birren B."/>
        </authorList>
    </citation>
    <scope>NUCLEOTIDE SEQUENCE</scope>
    <source>
        <strain evidence="2">CBS 10118</strain>
    </source>
</reference>
<gene>
    <name evidence="2" type="ORF">I302_01914</name>
    <name evidence="3" type="ORF">I302_103215</name>
</gene>
<dbReference type="RefSeq" id="XP_019048149.1">
    <property type="nucleotide sequence ID" value="XM_019188587.1"/>
</dbReference>
<dbReference type="Proteomes" id="UP000092730">
    <property type="component" value="Chromosome 2"/>
</dbReference>
<dbReference type="VEuPathDB" id="FungiDB:I302_01914"/>
<name>A0A1B9G7S5_9TREE</name>
<dbReference type="EMBL" id="KI894019">
    <property type="protein sequence ID" value="OCF27079.1"/>
    <property type="molecule type" value="Genomic_DNA"/>
</dbReference>
<reference evidence="3" key="2">
    <citation type="submission" date="2013-07" db="EMBL/GenBank/DDBJ databases">
        <authorList>
            <consortium name="The Broad Institute Genome Sequencing Platform"/>
            <person name="Cuomo C."/>
            <person name="Litvintseva A."/>
            <person name="Chen Y."/>
            <person name="Heitman J."/>
            <person name="Sun S."/>
            <person name="Springer D."/>
            <person name="Dromer F."/>
            <person name="Young S.K."/>
            <person name="Zeng Q."/>
            <person name="Gargeya S."/>
            <person name="Fitzgerald M."/>
            <person name="Abouelleil A."/>
            <person name="Alvarado L."/>
            <person name="Berlin A.M."/>
            <person name="Chapman S.B."/>
            <person name="Dewar J."/>
            <person name="Goldberg J."/>
            <person name="Griggs A."/>
            <person name="Gujja S."/>
            <person name="Hansen M."/>
            <person name="Howarth C."/>
            <person name="Imamovic A."/>
            <person name="Larimer J."/>
            <person name="McCowan C."/>
            <person name="Murphy C."/>
            <person name="Pearson M."/>
            <person name="Priest M."/>
            <person name="Roberts A."/>
            <person name="Saif S."/>
            <person name="Shea T."/>
            <person name="Sykes S."/>
            <person name="Wortman J."/>
            <person name="Nusbaum C."/>
            <person name="Birren B."/>
        </authorList>
    </citation>
    <scope>NUCLEOTIDE SEQUENCE</scope>
    <source>
        <strain evidence="3">CBS 10118</strain>
    </source>
</reference>
<feature type="region of interest" description="Disordered" evidence="1">
    <location>
        <begin position="43"/>
        <end position="110"/>
    </location>
</feature>
<reference evidence="2" key="1">
    <citation type="submission" date="2013-07" db="EMBL/GenBank/DDBJ databases">
        <title>The Genome Sequence of Cryptococcus bestiolae CBS10118.</title>
        <authorList>
            <consortium name="The Broad Institute Genome Sequencing Platform"/>
            <person name="Cuomo C."/>
            <person name="Litvintseva A."/>
            <person name="Chen Y."/>
            <person name="Heitman J."/>
            <person name="Sun S."/>
            <person name="Springer D."/>
            <person name="Dromer F."/>
            <person name="Young S.K."/>
            <person name="Zeng Q."/>
            <person name="Gargeya S."/>
            <person name="Fitzgerald M."/>
            <person name="Abouelleil A."/>
            <person name="Alvarado L."/>
            <person name="Berlin A.M."/>
            <person name="Chapman S.B."/>
            <person name="Dewar J."/>
            <person name="Goldberg J."/>
            <person name="Griggs A."/>
            <person name="Gujja S."/>
            <person name="Hansen M."/>
            <person name="Howarth C."/>
            <person name="Imamovic A."/>
            <person name="Larimer J."/>
            <person name="McCowan C."/>
            <person name="Murphy C."/>
            <person name="Pearson M."/>
            <person name="Priest M."/>
            <person name="Roberts A."/>
            <person name="Saif S."/>
            <person name="Shea T."/>
            <person name="Sykes S."/>
            <person name="Wortman J."/>
            <person name="Nusbaum C."/>
            <person name="Birren B."/>
        </authorList>
    </citation>
    <scope>NUCLEOTIDE SEQUENCE [LARGE SCALE GENOMIC DNA]</scope>
    <source>
        <strain evidence="2">CBS 10118</strain>
    </source>
</reference>
<evidence type="ECO:0000313" key="4">
    <source>
        <dbReference type="Proteomes" id="UP000092730"/>
    </source>
</evidence>
<accession>A0A1B9G7S5</accession>
<dbReference type="KEGG" id="kbi:30206313"/>
<organism evidence="2">
    <name type="scientific">Kwoniella bestiolae CBS 10118</name>
    <dbReference type="NCBI Taxonomy" id="1296100"/>
    <lineage>
        <taxon>Eukaryota</taxon>
        <taxon>Fungi</taxon>
        <taxon>Dikarya</taxon>
        <taxon>Basidiomycota</taxon>
        <taxon>Agaricomycotina</taxon>
        <taxon>Tremellomycetes</taxon>
        <taxon>Tremellales</taxon>
        <taxon>Cryptococcaceae</taxon>
        <taxon>Kwoniella</taxon>
    </lineage>
</organism>
<proteinExistence type="predicted"/>